<comment type="caution">
    <text evidence="2">The sequence shown here is derived from an EMBL/GenBank/DDBJ whole genome shotgun (WGS) entry which is preliminary data.</text>
</comment>
<feature type="domain" description="Glycosyl transferase family 1" evidence="1">
    <location>
        <begin position="209"/>
        <end position="365"/>
    </location>
</feature>
<keyword evidence="3" id="KW-1185">Reference proteome</keyword>
<dbReference type="GO" id="GO:0016757">
    <property type="term" value="F:glycosyltransferase activity"/>
    <property type="evidence" value="ECO:0007669"/>
    <property type="project" value="InterPro"/>
</dbReference>
<evidence type="ECO:0000313" key="2">
    <source>
        <dbReference type="EMBL" id="EGA94430.1"/>
    </source>
</evidence>
<dbReference type="eggNOG" id="COG0438">
    <property type="taxonomic scope" value="Bacteria"/>
</dbReference>
<dbReference type="PANTHER" id="PTHR12526">
    <property type="entry name" value="GLYCOSYLTRANSFERASE"/>
    <property type="match status" value="1"/>
</dbReference>
<reference evidence="2 3" key="1">
    <citation type="submission" date="2010-12" db="EMBL/GenBank/DDBJ databases">
        <title>The Genome Sequence of Clostridium symbiosum strain WAL-14163.</title>
        <authorList>
            <person name="Earl A."/>
            <person name="Ward D."/>
            <person name="Feldgarden M."/>
            <person name="Gevers D."/>
            <person name="Finegold S.M."/>
            <person name="Summanen P.H."/>
            <person name="Molitoris D.R."/>
            <person name="Vaisanen M.L."/>
            <person name="Daigneault M."/>
            <person name="Young S.K."/>
            <person name="Zeng Q."/>
            <person name="Gargeya S."/>
            <person name="Fitzgerald M."/>
            <person name="Haas B."/>
            <person name="Abouelleil A."/>
            <person name="Alvarado L."/>
            <person name="Arachchi H.M."/>
            <person name="Berlin A."/>
            <person name="Brown A."/>
            <person name="Chapman S.B."/>
            <person name="Chen Z."/>
            <person name="Dunbar C."/>
            <person name="Freedman E."/>
            <person name="Gearin G."/>
            <person name="Gellesch M."/>
            <person name="Goldberg J."/>
            <person name="Griggs A."/>
            <person name="Gujja S."/>
            <person name="Heilman E."/>
            <person name="Heiman D."/>
            <person name="Howarth C."/>
            <person name="Larson L."/>
            <person name="Lui A."/>
            <person name="MacDonald P.J.P."/>
            <person name="Mehta T."/>
            <person name="Montmayeur A."/>
            <person name="Murphy C."/>
            <person name="Neiman D."/>
            <person name="Pearson M."/>
            <person name="Priest M."/>
            <person name="Roberts A."/>
            <person name="Saif S."/>
            <person name="Shea T."/>
            <person name="Shenoy N."/>
            <person name="Sisk P."/>
            <person name="Stolte C."/>
            <person name="Sykes S."/>
            <person name="White J."/>
            <person name="Yandava C."/>
            <person name="Nusbaum C."/>
            <person name="Birren B."/>
        </authorList>
    </citation>
    <scope>NUCLEOTIDE SEQUENCE [LARGE SCALE GENOMIC DNA]</scope>
    <source>
        <strain evidence="2 3">WAL-14163</strain>
    </source>
</reference>
<accession>E7GL46</accession>
<dbReference type="HOGENOM" id="CLU_058587_0_0_9"/>
<dbReference type="Proteomes" id="UP000002970">
    <property type="component" value="Unassembled WGS sequence"/>
</dbReference>
<dbReference type="SUPFAM" id="SSF53756">
    <property type="entry name" value="UDP-Glycosyltransferase/glycogen phosphorylase"/>
    <property type="match status" value="1"/>
</dbReference>
<dbReference type="AlphaFoldDB" id="E7GL46"/>
<dbReference type="EMBL" id="ADLQ01000037">
    <property type="protein sequence ID" value="EGA94430.1"/>
    <property type="molecule type" value="Genomic_DNA"/>
</dbReference>
<dbReference type="CDD" id="cd03801">
    <property type="entry name" value="GT4_PimA-like"/>
    <property type="match status" value="1"/>
</dbReference>
<evidence type="ECO:0000259" key="1">
    <source>
        <dbReference type="Pfam" id="PF00534"/>
    </source>
</evidence>
<gene>
    <name evidence="2" type="ORF">HMPREF9474_01635</name>
</gene>
<organism evidence="2 3">
    <name type="scientific">Clostridium symbiosum (strain WAL-14163)</name>
    <dbReference type="NCBI Taxonomy" id="742740"/>
    <lineage>
        <taxon>Bacteria</taxon>
        <taxon>Bacillati</taxon>
        <taxon>Bacillota</taxon>
        <taxon>Clostridia</taxon>
        <taxon>Lachnospirales</taxon>
        <taxon>Lachnospiraceae</taxon>
        <taxon>Otoolea</taxon>
    </lineage>
</organism>
<protein>
    <recommendedName>
        <fullName evidence="1">Glycosyl transferase family 1 domain-containing protein</fullName>
    </recommendedName>
</protein>
<evidence type="ECO:0000313" key="3">
    <source>
        <dbReference type="Proteomes" id="UP000002970"/>
    </source>
</evidence>
<name>E7GL46_CLOS6</name>
<sequence>MKLLFITQNARTIQDDEGNLYLNSHMNRNTIKRYAELSSELIMIIRDSGIRCSKVEACKKYDEFPLDLAKPIVGPNPYLSLRNYLNLDQRIRFTNILREKIGLADKVIISSSTGYYAQKAIPLCKEKGVDYLLFVGGFAFETNWNHSLKGKIVAPFNELLCKKNLLEAPFALYVTERELQNRYPCKGRTIGCSDVEIKQISEEILERRIKRIQSSHVKKRILGTAASLEDRQKGQKYVIYALAELKKQGITDLEYQLIGGGNSRYLYSCAEKCGVVDQVKFLGNRPHEEVYNWLDNIDVYIQPSFSEGLCRAVVEAMSRACPIICSNVGGNIELCPNEFSFRAGNIRNISTAIIKSINKTNMEKEAVRSYETAKKYIKENLDKKRNDFFKEFINNRAES</sequence>
<dbReference type="Pfam" id="PF00534">
    <property type="entry name" value="Glycos_transf_1"/>
    <property type="match status" value="1"/>
</dbReference>
<dbReference type="InterPro" id="IPR001296">
    <property type="entry name" value="Glyco_trans_1"/>
</dbReference>
<dbReference type="PANTHER" id="PTHR12526:SF630">
    <property type="entry name" value="GLYCOSYLTRANSFERASE"/>
    <property type="match status" value="1"/>
</dbReference>
<dbReference type="Gene3D" id="3.40.50.2000">
    <property type="entry name" value="Glycogen Phosphorylase B"/>
    <property type="match status" value="1"/>
</dbReference>
<dbReference type="RefSeq" id="WP_003499750.1">
    <property type="nucleotide sequence ID" value="NZ_GL834308.1"/>
</dbReference>
<dbReference type="STRING" id="1512.GCA_900049235_01786"/>
<proteinExistence type="predicted"/>